<keyword evidence="3" id="KW-0813">Transport</keyword>
<dbReference type="Pfam" id="PF03083">
    <property type="entry name" value="MtN3_slv"/>
    <property type="match status" value="1"/>
</dbReference>
<dbReference type="AlphaFoldDB" id="A0A2U1Q7B9"/>
<keyword evidence="5 9" id="KW-0812">Transmembrane</keyword>
<keyword evidence="4" id="KW-0762">Sugar transport</keyword>
<comment type="caution">
    <text evidence="10">The sequence shown here is derived from an EMBL/GenBank/DDBJ whole genome shotgun (WGS) entry which is preliminary data.</text>
</comment>
<dbReference type="PANTHER" id="PTHR10791">
    <property type="entry name" value="RAG1-ACTIVATING PROTEIN 1"/>
    <property type="match status" value="1"/>
</dbReference>
<dbReference type="GO" id="GO:0016020">
    <property type="term" value="C:membrane"/>
    <property type="evidence" value="ECO:0007669"/>
    <property type="project" value="InterPro"/>
</dbReference>
<evidence type="ECO:0000256" key="8">
    <source>
        <dbReference type="ARBA" id="ARBA00023136"/>
    </source>
</evidence>
<dbReference type="EMBL" id="PKPP01000351">
    <property type="protein sequence ID" value="PWA93863.1"/>
    <property type="molecule type" value="Genomic_DNA"/>
</dbReference>
<evidence type="ECO:0000313" key="11">
    <source>
        <dbReference type="Proteomes" id="UP000245207"/>
    </source>
</evidence>
<evidence type="ECO:0008006" key="12">
    <source>
        <dbReference type="Google" id="ProtNLM"/>
    </source>
</evidence>
<accession>A0A2U1Q7B9</accession>
<keyword evidence="11" id="KW-1185">Reference proteome</keyword>
<comment type="similarity">
    <text evidence="2">Belongs to the SWEET sugar transporter family.</text>
</comment>
<evidence type="ECO:0000256" key="1">
    <source>
        <dbReference type="ARBA" id="ARBA00004127"/>
    </source>
</evidence>
<dbReference type="GO" id="GO:0012505">
    <property type="term" value="C:endomembrane system"/>
    <property type="evidence" value="ECO:0007669"/>
    <property type="project" value="UniProtKB-SubCell"/>
</dbReference>
<evidence type="ECO:0000256" key="5">
    <source>
        <dbReference type="ARBA" id="ARBA00022692"/>
    </source>
</evidence>
<feature type="transmembrane region" description="Helical" evidence="9">
    <location>
        <begin position="71"/>
        <end position="95"/>
    </location>
</feature>
<evidence type="ECO:0000313" key="10">
    <source>
        <dbReference type="EMBL" id="PWA93863.1"/>
    </source>
</evidence>
<dbReference type="InterPro" id="IPR004316">
    <property type="entry name" value="SWEET_rpt"/>
</dbReference>
<gene>
    <name evidence="10" type="ORF">CTI12_AA066810</name>
</gene>
<protein>
    <recommendedName>
        <fullName evidence="12">SWEET sugar transporter</fullName>
    </recommendedName>
</protein>
<evidence type="ECO:0000256" key="7">
    <source>
        <dbReference type="ARBA" id="ARBA00022989"/>
    </source>
</evidence>
<name>A0A2U1Q7B9_ARTAN</name>
<keyword evidence="8 9" id="KW-0472">Membrane</keyword>
<feature type="transmembrane region" description="Helical" evidence="9">
    <location>
        <begin position="12"/>
        <end position="32"/>
    </location>
</feature>
<dbReference type="PANTHER" id="PTHR10791:SF243">
    <property type="entry name" value="SWEET SUGAR TRANSPORTER-RELATED"/>
    <property type="match status" value="1"/>
</dbReference>
<keyword evidence="7 9" id="KW-1133">Transmembrane helix</keyword>
<proteinExistence type="inferred from homology"/>
<dbReference type="GO" id="GO:0051119">
    <property type="term" value="F:sugar transmembrane transporter activity"/>
    <property type="evidence" value="ECO:0007669"/>
    <property type="project" value="InterPro"/>
</dbReference>
<dbReference type="STRING" id="35608.A0A2U1Q7B9"/>
<keyword evidence="6" id="KW-0677">Repeat</keyword>
<evidence type="ECO:0000256" key="9">
    <source>
        <dbReference type="SAM" id="Phobius"/>
    </source>
</evidence>
<evidence type="ECO:0000256" key="4">
    <source>
        <dbReference type="ARBA" id="ARBA00022597"/>
    </source>
</evidence>
<sequence length="170" mass="19091">MAVFDTQHPLTLCFGILGNIVSMAFASLRWIYFYTNLPGKIENGIPVIAIHSFCSRLLWLYYSLIKEGDVLLLITINVAGSLIRLAYVLFFIVYAMPHTKVPNLCGFVLGIIQIVIYQCYKHEGLAINIQDFEVQEHIVDIGILRESPDIMSIPCPSLNLITILATIIGF</sequence>
<dbReference type="InterPro" id="IPR047664">
    <property type="entry name" value="SWEET"/>
</dbReference>
<evidence type="ECO:0000256" key="3">
    <source>
        <dbReference type="ARBA" id="ARBA00022448"/>
    </source>
</evidence>
<dbReference type="Proteomes" id="UP000245207">
    <property type="component" value="Unassembled WGS sequence"/>
</dbReference>
<organism evidence="10 11">
    <name type="scientific">Artemisia annua</name>
    <name type="common">Sweet wormwood</name>
    <dbReference type="NCBI Taxonomy" id="35608"/>
    <lineage>
        <taxon>Eukaryota</taxon>
        <taxon>Viridiplantae</taxon>
        <taxon>Streptophyta</taxon>
        <taxon>Embryophyta</taxon>
        <taxon>Tracheophyta</taxon>
        <taxon>Spermatophyta</taxon>
        <taxon>Magnoliopsida</taxon>
        <taxon>eudicotyledons</taxon>
        <taxon>Gunneridae</taxon>
        <taxon>Pentapetalae</taxon>
        <taxon>asterids</taxon>
        <taxon>campanulids</taxon>
        <taxon>Asterales</taxon>
        <taxon>Asteraceae</taxon>
        <taxon>Asteroideae</taxon>
        <taxon>Anthemideae</taxon>
        <taxon>Artemisiinae</taxon>
        <taxon>Artemisia</taxon>
    </lineage>
</organism>
<evidence type="ECO:0000256" key="2">
    <source>
        <dbReference type="ARBA" id="ARBA00007809"/>
    </source>
</evidence>
<evidence type="ECO:0000256" key="6">
    <source>
        <dbReference type="ARBA" id="ARBA00022737"/>
    </source>
</evidence>
<reference evidence="10 11" key="1">
    <citation type="journal article" date="2018" name="Mol. Plant">
        <title>The genome of Artemisia annua provides insight into the evolution of Asteraceae family and artemisinin biosynthesis.</title>
        <authorList>
            <person name="Shen Q."/>
            <person name="Zhang L."/>
            <person name="Liao Z."/>
            <person name="Wang S."/>
            <person name="Yan T."/>
            <person name="Shi P."/>
            <person name="Liu M."/>
            <person name="Fu X."/>
            <person name="Pan Q."/>
            <person name="Wang Y."/>
            <person name="Lv Z."/>
            <person name="Lu X."/>
            <person name="Zhang F."/>
            <person name="Jiang W."/>
            <person name="Ma Y."/>
            <person name="Chen M."/>
            <person name="Hao X."/>
            <person name="Li L."/>
            <person name="Tang Y."/>
            <person name="Lv G."/>
            <person name="Zhou Y."/>
            <person name="Sun X."/>
            <person name="Brodelius P.E."/>
            <person name="Rose J.K.C."/>
            <person name="Tang K."/>
        </authorList>
    </citation>
    <scope>NUCLEOTIDE SEQUENCE [LARGE SCALE GENOMIC DNA]</scope>
    <source>
        <strain evidence="11">cv. Huhao1</strain>
        <tissue evidence="10">Leaf</tissue>
    </source>
</reference>
<comment type="subcellular location">
    <subcellularLocation>
        <location evidence="1">Endomembrane system</location>
        <topology evidence="1">Multi-pass membrane protein</topology>
    </subcellularLocation>
</comment>